<dbReference type="Proteomes" id="UP001364695">
    <property type="component" value="Unassembled WGS sequence"/>
</dbReference>
<accession>A0ACC6NZP4</accession>
<proteinExistence type="predicted"/>
<name>A0ACC6NZP4_9BURK</name>
<dbReference type="EMBL" id="JAWDIE010000004">
    <property type="protein sequence ID" value="MEJ7137451.1"/>
    <property type="molecule type" value="Genomic_DNA"/>
</dbReference>
<reference evidence="1" key="1">
    <citation type="submission" date="2023-10" db="EMBL/GenBank/DDBJ databases">
        <title>Amphibacter perezi, gen. nov., sp. nov. a novel taxa of the family Comamonadaceae, class Betaproteobacteria isolated from the skin microbiota of Pelophylax perezi from different populations.</title>
        <authorList>
            <person name="Costa S."/>
            <person name="Proenca D.N."/>
            <person name="Lopes I."/>
            <person name="Morais P.V."/>
        </authorList>
    </citation>
    <scope>NUCLEOTIDE SEQUENCE</scope>
    <source>
        <strain evidence="1">SL12-8</strain>
    </source>
</reference>
<evidence type="ECO:0000313" key="2">
    <source>
        <dbReference type="Proteomes" id="UP001364695"/>
    </source>
</evidence>
<gene>
    <name evidence="1" type="ORF">RV045_03275</name>
</gene>
<protein>
    <submittedName>
        <fullName evidence="1">EAL domain-containing protein</fullName>
    </submittedName>
</protein>
<keyword evidence="2" id="KW-1185">Reference proteome</keyword>
<sequence>MNTPSSSFVLRLLSQPLWLGCAVALSVLAGFMALLLWPALAAGQATAWGLAATAVLATLMLAGGLALLRLRNAGGQDGLSLDQALSLLRFDLSLQLDSLGRVTAVQAHPRPPGPLDTSVLAEAHPLALDALARVLRQAGLERGLQPASHVALRVLMQQAALEGQSHAPKLLMAVQHEALDSATQMPQQDMDSEGSSRFDRRRSTPLHGEFSHTEIALGAPQIGGDKRWFEVKVLRRQDSQGRLLGFWMGCTDVTERHAAEESQRLISLVFERAGEGIVVTDAARRVIQINQAFSEVTGYTPDEVMGQHVSDYLTDINQPHVLTQIWYAIDVHGRWRGELVSRRKNGDVYTKLLSVVPLRDDDQRIIHYVGIFSEISELKQAKSELVYQSYHDMLTGLPNRRKLREVLVHGLAIRKSTQHLMALLVIDIDDFKDINDSHTHRQGDALLASTAHSLECTLRDGDSLYRLGGDEFAILLERLDSADDAAAVAHRIQRLFEHPVPLEDDVEVMVRISIGIVVGPAQGDTPEEMMQHADTALHRAKSEGKNRLAFYSENLTKAAKLRLALDRSIRRALENREFVLHYQPQMSLHDDRPTGVEALVRWKDPTRASLVYPDEFIGEAERTGLVVALGTQVLEMACQQGRAWLDEGLPLHMAVNVSARQLRSPNFIQVVADTLERTGFPAGLLEIEITESTLIGDTEKTLAVLMMLRDLGVSLAVDDFGTGYSSLSYLQRFPLTKLKIDRSFVNQLPDVGAGCAISEAVVKLSHSLGMTVQAEGVETVRQLEALRAMQCEFYQGYYASRPMPPDALRAWVLERGLSETIKAPEEEISPPGWGPALTGA</sequence>
<evidence type="ECO:0000313" key="1">
    <source>
        <dbReference type="EMBL" id="MEJ7137451.1"/>
    </source>
</evidence>
<organism evidence="1 2">
    <name type="scientific">Amphibiibacter pelophylacis</name>
    <dbReference type="NCBI Taxonomy" id="1799477"/>
    <lineage>
        <taxon>Bacteria</taxon>
        <taxon>Pseudomonadati</taxon>
        <taxon>Pseudomonadota</taxon>
        <taxon>Betaproteobacteria</taxon>
        <taxon>Burkholderiales</taxon>
        <taxon>Sphaerotilaceae</taxon>
        <taxon>Amphibiibacter</taxon>
    </lineage>
</organism>
<comment type="caution">
    <text evidence="1">The sequence shown here is derived from an EMBL/GenBank/DDBJ whole genome shotgun (WGS) entry which is preliminary data.</text>
</comment>